<dbReference type="Gene3D" id="3.90.640.10">
    <property type="entry name" value="Actin, Chain A, domain 4"/>
    <property type="match status" value="1"/>
</dbReference>
<dbReference type="FunFam" id="3.30.420.40:FF:000291">
    <property type="entry name" value="Actin, alpha skeletal muscle"/>
    <property type="match status" value="1"/>
</dbReference>
<keyword evidence="1" id="KW-0007">Acetylation</keyword>
<dbReference type="OrthoDB" id="5132116at2759"/>
<dbReference type="PROSITE" id="PS01132">
    <property type="entry name" value="ACTINS_ACT_LIKE"/>
    <property type="match status" value="1"/>
</dbReference>
<gene>
    <name evidence="3" type="ORF">HOLleu_35228</name>
</gene>
<protein>
    <submittedName>
        <fullName evidence="3">Actin</fullName>
    </submittedName>
</protein>
<evidence type="ECO:0000256" key="1">
    <source>
        <dbReference type="ARBA" id="ARBA00022990"/>
    </source>
</evidence>
<evidence type="ECO:0000313" key="3">
    <source>
        <dbReference type="EMBL" id="KAJ8025114.1"/>
    </source>
</evidence>
<dbReference type="FunFam" id="3.90.640.10:FF:000001">
    <property type="entry name" value="Actin, muscle"/>
    <property type="match status" value="1"/>
</dbReference>
<dbReference type="SUPFAM" id="SSF53067">
    <property type="entry name" value="Actin-like ATPase domain"/>
    <property type="match status" value="2"/>
</dbReference>
<dbReference type="InterPro" id="IPR020902">
    <property type="entry name" value="Actin/actin-like_CS"/>
</dbReference>
<comment type="caution">
    <text evidence="3">The sequence shown here is derived from an EMBL/GenBank/DDBJ whole genome shotgun (WGS) entry which is preliminary data.</text>
</comment>
<proteinExistence type="inferred from homology"/>
<dbReference type="PRINTS" id="PR00190">
    <property type="entry name" value="ACTIN"/>
</dbReference>
<dbReference type="FunFam" id="3.30.420.40:FF:000058">
    <property type="entry name" value="Putative actin-related protein 5"/>
    <property type="match status" value="1"/>
</dbReference>
<dbReference type="Proteomes" id="UP001152320">
    <property type="component" value="Chromosome 18"/>
</dbReference>
<comment type="similarity">
    <text evidence="2">Belongs to the actin family.</text>
</comment>
<keyword evidence="4" id="KW-1185">Reference proteome</keyword>
<dbReference type="Gene3D" id="3.30.420.40">
    <property type="match status" value="2"/>
</dbReference>
<sequence>MADGAVASTVDEEIAAVVVDNGSGMCKAGFAGDDAPRCVFPSIVGRPRHQGIMVGMGQKDNYVGEEAQGKRGILTLKYPIEHGIVTNWDDMERIWHHTFYNELRVTVEEHPILLTEAPLNPKSNREKMTQTAYKLKLNGQFFQIMFETFNAPAMYIAIQAVMSLYASGRTTGIVLDSGDGVSHTVPIYEGYSLPHAINRLDLAGRDLTSYLMNILTERGYSFTTTAEREIVRDIKEKLCYTAFDFEKEMEISAGSSLVEKTYELPDGQVITIGNERFRCVEALYQPSLIGREAGGIHETTYNSIMRCDVDIRCSLYSNIVLSGGSTMFAGSAERLQKELTSLAPQTMKVRVIAPAERKYSVWIGGSILASLSTFQQMWISKQEYDEVGPTIVHRKCF</sequence>
<dbReference type="InterPro" id="IPR004000">
    <property type="entry name" value="Actin"/>
</dbReference>
<dbReference type="EMBL" id="JAIZAY010000018">
    <property type="protein sequence ID" value="KAJ8025114.1"/>
    <property type="molecule type" value="Genomic_DNA"/>
</dbReference>
<dbReference type="PANTHER" id="PTHR11937">
    <property type="entry name" value="ACTIN"/>
    <property type="match status" value="1"/>
</dbReference>
<reference evidence="3" key="1">
    <citation type="submission" date="2021-10" db="EMBL/GenBank/DDBJ databases">
        <title>Tropical sea cucumber genome reveals ecological adaptation and Cuvierian tubules defense mechanism.</title>
        <authorList>
            <person name="Chen T."/>
        </authorList>
    </citation>
    <scope>NUCLEOTIDE SEQUENCE</scope>
    <source>
        <strain evidence="3">Nanhai2018</strain>
        <tissue evidence="3">Muscle</tissue>
    </source>
</reference>
<dbReference type="AlphaFoldDB" id="A0A9Q1BH84"/>
<evidence type="ECO:0000313" key="4">
    <source>
        <dbReference type="Proteomes" id="UP001152320"/>
    </source>
</evidence>
<dbReference type="SMART" id="SM00268">
    <property type="entry name" value="ACTIN"/>
    <property type="match status" value="1"/>
</dbReference>
<dbReference type="InterPro" id="IPR043129">
    <property type="entry name" value="ATPase_NBD"/>
</dbReference>
<organism evidence="3 4">
    <name type="scientific">Holothuria leucospilota</name>
    <name type="common">Black long sea cucumber</name>
    <name type="synonym">Mertensiothuria leucospilota</name>
    <dbReference type="NCBI Taxonomy" id="206669"/>
    <lineage>
        <taxon>Eukaryota</taxon>
        <taxon>Metazoa</taxon>
        <taxon>Echinodermata</taxon>
        <taxon>Eleutherozoa</taxon>
        <taxon>Echinozoa</taxon>
        <taxon>Holothuroidea</taxon>
        <taxon>Aspidochirotacea</taxon>
        <taxon>Aspidochirotida</taxon>
        <taxon>Holothuriidae</taxon>
        <taxon>Holothuria</taxon>
    </lineage>
</organism>
<dbReference type="CDD" id="cd10224">
    <property type="entry name" value="ASKHA_NBD_actin"/>
    <property type="match status" value="1"/>
</dbReference>
<accession>A0A9Q1BH84</accession>
<evidence type="ECO:0000256" key="2">
    <source>
        <dbReference type="RuleBase" id="RU000487"/>
    </source>
</evidence>
<dbReference type="Pfam" id="PF00022">
    <property type="entry name" value="Actin"/>
    <property type="match status" value="1"/>
</dbReference>
<dbReference type="PROSITE" id="PS00432">
    <property type="entry name" value="ACTINS_2"/>
    <property type="match status" value="1"/>
</dbReference>
<dbReference type="FunFam" id="3.30.420.40:FF:000404">
    <property type="entry name" value="Major actin"/>
    <property type="match status" value="1"/>
</dbReference>
<dbReference type="PROSITE" id="PS00406">
    <property type="entry name" value="ACTINS_1"/>
    <property type="match status" value="1"/>
</dbReference>
<dbReference type="InterPro" id="IPR004001">
    <property type="entry name" value="Actin_CS"/>
</dbReference>
<name>A0A9Q1BH84_HOLLE</name>